<dbReference type="Pfam" id="PF00048">
    <property type="entry name" value="IL8"/>
    <property type="match status" value="1"/>
</dbReference>
<evidence type="ECO:0000259" key="11">
    <source>
        <dbReference type="SMART" id="SM00199"/>
    </source>
</evidence>
<evidence type="ECO:0000256" key="3">
    <source>
        <dbReference type="ARBA" id="ARBA00022500"/>
    </source>
</evidence>
<dbReference type="GO" id="GO:0008009">
    <property type="term" value="F:chemokine activity"/>
    <property type="evidence" value="ECO:0007669"/>
    <property type="project" value="InterPro"/>
</dbReference>
<name>A0A4W2I0M5_BOBOX</name>
<feature type="signal peptide" evidence="10">
    <location>
        <begin position="1"/>
        <end position="23"/>
    </location>
</feature>
<dbReference type="SMR" id="A0A4W2I0M5"/>
<dbReference type="SUPFAM" id="SSF54117">
    <property type="entry name" value="Interleukin 8-like chemokines"/>
    <property type="match status" value="1"/>
</dbReference>
<evidence type="ECO:0000256" key="10">
    <source>
        <dbReference type="RuleBase" id="RU361150"/>
    </source>
</evidence>
<evidence type="ECO:0000313" key="12">
    <source>
        <dbReference type="Ensembl" id="ENSBIXP00005035719.1"/>
    </source>
</evidence>
<dbReference type="GO" id="GO:0006955">
    <property type="term" value="P:immune response"/>
    <property type="evidence" value="ECO:0007669"/>
    <property type="project" value="InterPro"/>
</dbReference>
<dbReference type="InterPro" id="IPR036048">
    <property type="entry name" value="Interleukin_8-like_sf"/>
</dbReference>
<evidence type="ECO:0000256" key="5">
    <source>
        <dbReference type="ARBA" id="ARBA00022525"/>
    </source>
</evidence>
<dbReference type="PANTHER" id="PTHR12015">
    <property type="entry name" value="SMALL INDUCIBLE CYTOKINE A"/>
    <property type="match status" value="1"/>
</dbReference>
<evidence type="ECO:0000256" key="8">
    <source>
        <dbReference type="ARBA" id="ARBA00023198"/>
    </source>
</evidence>
<evidence type="ECO:0000256" key="2">
    <source>
        <dbReference type="ARBA" id="ARBA00010868"/>
    </source>
</evidence>
<evidence type="ECO:0000256" key="7">
    <source>
        <dbReference type="ARBA" id="ARBA00023157"/>
    </source>
</evidence>
<dbReference type="PROSITE" id="PS00472">
    <property type="entry name" value="SMALL_CYTOKINES_CC"/>
    <property type="match status" value="1"/>
</dbReference>
<dbReference type="InterPro" id="IPR039809">
    <property type="entry name" value="Chemokine_b/g/d"/>
</dbReference>
<gene>
    <name evidence="12" type="primary">CCL17</name>
</gene>
<comment type="function">
    <text evidence="9">Chemokine, which displays chemotactic activity for T lymphocytes, preferentially Th2 cells, but not monocytes or granulocytes. Therefore plays an important role in a wide range of inflammatory and immunological processes. Acts by binding to CCR4 at T-cell surface. Mediates GM-CSF/CSF2-driven pain and inflammation. In the brain, required to maintain the typical, highly branched morphology of hippocampal microglia under homeostatic conditions. May be important for the appropriate adaptation of microglial morphology and synaptic plasticity to acute lipopolysaccharide (LPS)-induced neuroinflammation. Plays a role in wound healing, mainly by inducing fibroblast migration into the wound.</text>
</comment>
<accession>A0A4W2I0M5</accession>
<dbReference type="Ensembl" id="ENSBIXT00005022294.1">
    <property type="protein sequence ID" value="ENSBIXP00005035719.1"/>
    <property type="gene ID" value="ENSBIXG00005016945.1"/>
</dbReference>
<evidence type="ECO:0000313" key="14">
    <source>
        <dbReference type="Proteomes" id="UP000429181"/>
    </source>
</evidence>
<dbReference type="InterPro" id="IPR001811">
    <property type="entry name" value="Chemokine_IL8-like_dom"/>
</dbReference>
<dbReference type="Proteomes" id="UP000429181">
    <property type="component" value="Chromosome 18"/>
</dbReference>
<dbReference type="Ensembl" id="ENSBIXT00000017570.1">
    <property type="protein sequence ID" value="ENSBIXP00000009345.1"/>
    <property type="gene ID" value="ENSBIXG00000001918.1"/>
</dbReference>
<dbReference type="CDD" id="cd00272">
    <property type="entry name" value="Chemokine_CC"/>
    <property type="match status" value="1"/>
</dbReference>
<sequence>MAPLKTVLLVAVLLGALLQDTHAARAGNVGRECCLQFYKGSIPQKVLVGWYQTSDDCPNKAIVLVTRSGRTICANPKDKTVKKAMKYLQKQKKSPASALQES</sequence>
<dbReference type="Proteomes" id="UP000314981">
    <property type="component" value="Chromosome 18"/>
</dbReference>
<proteinExistence type="inferred from homology"/>
<dbReference type="GO" id="GO:0005615">
    <property type="term" value="C:extracellular space"/>
    <property type="evidence" value="ECO:0007669"/>
    <property type="project" value="UniProtKB-KW"/>
</dbReference>
<evidence type="ECO:0000256" key="1">
    <source>
        <dbReference type="ARBA" id="ARBA00004613"/>
    </source>
</evidence>
<dbReference type="GO" id="GO:0006954">
    <property type="term" value="P:inflammatory response"/>
    <property type="evidence" value="ECO:0007669"/>
    <property type="project" value="UniProtKB-KW"/>
</dbReference>
<keyword evidence="5 10" id="KW-0964">Secreted</keyword>
<protein>
    <recommendedName>
        <fullName evidence="10">C-C motif chemokine</fullName>
    </recommendedName>
</protein>
<dbReference type="FunFam" id="2.40.50.40:FF:000012">
    <property type="entry name" value="C-C motif chemokine"/>
    <property type="match status" value="1"/>
</dbReference>
<dbReference type="SMART" id="SM00199">
    <property type="entry name" value="SCY"/>
    <property type="match status" value="1"/>
</dbReference>
<keyword evidence="4 10" id="KW-0202">Cytokine</keyword>
<keyword evidence="13" id="KW-1185">Reference proteome</keyword>
<comment type="similarity">
    <text evidence="2 10">Belongs to the intercrine beta (chemokine CC) family.</text>
</comment>
<dbReference type="GeneTree" id="ENSGT01100000263482"/>
<dbReference type="GeneID" id="113875867"/>
<feature type="domain" description="Chemokine interleukin-8-like" evidence="11">
    <location>
        <begin position="30"/>
        <end position="88"/>
    </location>
</feature>
<keyword evidence="7" id="KW-1015">Disulfide bond</keyword>
<evidence type="ECO:0000256" key="4">
    <source>
        <dbReference type="ARBA" id="ARBA00022514"/>
    </source>
</evidence>
<evidence type="ECO:0000256" key="9">
    <source>
        <dbReference type="ARBA" id="ARBA00046039"/>
    </source>
</evidence>
<reference evidence="13 14" key="1">
    <citation type="submission" date="2018-11" db="EMBL/GenBank/DDBJ databases">
        <title>Haplotype-resolved cattle genomes.</title>
        <authorList>
            <person name="Low W.Y."/>
            <person name="Tearle R."/>
            <person name="Bickhart D.M."/>
            <person name="Rosen B.D."/>
            <person name="Koren S."/>
            <person name="Rhie A."/>
            <person name="Hiendleder S."/>
            <person name="Phillippy A.M."/>
            <person name="Smith T.P.L."/>
            <person name="Williams J.L."/>
        </authorList>
    </citation>
    <scope>NUCLEOTIDE SEQUENCE [LARGE SCALE GENOMIC DNA]</scope>
</reference>
<evidence type="ECO:0000313" key="13">
    <source>
        <dbReference type="Proteomes" id="UP000314981"/>
    </source>
</evidence>
<keyword evidence="8" id="KW-0395">Inflammatory response</keyword>
<comment type="subcellular location">
    <subcellularLocation>
        <location evidence="1 10">Secreted</location>
    </subcellularLocation>
</comment>
<reference evidence="12" key="2">
    <citation type="submission" date="2025-05" db="UniProtKB">
        <authorList>
            <consortium name="Ensembl"/>
        </authorList>
    </citation>
    <scope>IDENTIFICATION</scope>
</reference>
<dbReference type="CTD" id="6361"/>
<dbReference type="InterPro" id="IPR000827">
    <property type="entry name" value="Chemokine_CC_CS"/>
</dbReference>
<keyword evidence="3 10" id="KW-0145">Chemotaxis</keyword>
<keyword evidence="6 10" id="KW-0732">Signal</keyword>
<dbReference type="Gene3D" id="2.40.50.40">
    <property type="match status" value="1"/>
</dbReference>
<dbReference type="STRING" id="30522.A0A4W2I0M5"/>
<dbReference type="PANTHER" id="PTHR12015:SF111">
    <property type="entry name" value="C-C MOTIF CHEMOKINE 17"/>
    <property type="match status" value="1"/>
</dbReference>
<feature type="chain" id="PRO_5044516566" description="C-C motif chemokine" evidence="10">
    <location>
        <begin position="24"/>
        <end position="102"/>
    </location>
</feature>
<dbReference type="RefSeq" id="XP_027370326.1">
    <property type="nucleotide sequence ID" value="XM_027514525.1"/>
</dbReference>
<organism evidence="12 14">
    <name type="scientific">Bos indicus x Bos taurus</name>
    <name type="common">Hybrid cattle</name>
    <dbReference type="NCBI Taxonomy" id="30522"/>
    <lineage>
        <taxon>Eukaryota</taxon>
        <taxon>Metazoa</taxon>
        <taxon>Chordata</taxon>
        <taxon>Craniata</taxon>
        <taxon>Vertebrata</taxon>
        <taxon>Euteleostomi</taxon>
        <taxon>Mammalia</taxon>
        <taxon>Eutheria</taxon>
        <taxon>Laurasiatheria</taxon>
        <taxon>Artiodactyla</taxon>
        <taxon>Ruminantia</taxon>
        <taxon>Pecora</taxon>
        <taxon>Bovidae</taxon>
        <taxon>Bovinae</taxon>
        <taxon>Bos</taxon>
    </lineage>
</organism>
<dbReference type="OMA" id="CCLDYFK"/>
<evidence type="ECO:0000256" key="6">
    <source>
        <dbReference type="ARBA" id="ARBA00022729"/>
    </source>
</evidence>
<dbReference type="AlphaFoldDB" id="A0A4W2I0M5"/>